<keyword evidence="3" id="KW-1185">Reference proteome</keyword>
<name>N1PYU0_DOTSN</name>
<accession>N1PYU0</accession>
<feature type="transmembrane region" description="Helical" evidence="1">
    <location>
        <begin position="38"/>
        <end position="54"/>
    </location>
</feature>
<sequence length="104" mass="11078">MLSPRGVELALVFPGLLLSLALLLLLVLLLLALHEPNLLLIPLLLESGFLMLLLHRNALSVPSRTTHWVAGFSLLCASIHIFGELCGNIPGDAASIHATGTLLI</sequence>
<dbReference type="Proteomes" id="UP000016933">
    <property type="component" value="Unassembled WGS sequence"/>
</dbReference>
<dbReference type="EMBL" id="KB446536">
    <property type="protein sequence ID" value="EME48138.1"/>
    <property type="molecule type" value="Genomic_DNA"/>
</dbReference>
<evidence type="ECO:0000256" key="1">
    <source>
        <dbReference type="SAM" id="Phobius"/>
    </source>
</evidence>
<reference evidence="3" key="1">
    <citation type="journal article" date="2012" name="PLoS Genet.">
        <title>The genomes of the fungal plant pathogens Cladosporium fulvum and Dothistroma septosporum reveal adaptation to different hosts and lifestyles but also signatures of common ancestry.</title>
        <authorList>
            <person name="de Wit P.J.G.M."/>
            <person name="van der Burgt A."/>
            <person name="Oekmen B."/>
            <person name="Stergiopoulos I."/>
            <person name="Abd-Elsalam K.A."/>
            <person name="Aerts A.L."/>
            <person name="Bahkali A.H."/>
            <person name="Beenen H.G."/>
            <person name="Chettri P."/>
            <person name="Cox M.P."/>
            <person name="Datema E."/>
            <person name="de Vries R.P."/>
            <person name="Dhillon B."/>
            <person name="Ganley A.R."/>
            <person name="Griffiths S.A."/>
            <person name="Guo Y."/>
            <person name="Hamelin R.C."/>
            <person name="Henrissat B."/>
            <person name="Kabir M.S."/>
            <person name="Jashni M.K."/>
            <person name="Kema G."/>
            <person name="Klaubauf S."/>
            <person name="Lapidus A."/>
            <person name="Levasseur A."/>
            <person name="Lindquist E."/>
            <person name="Mehrabi R."/>
            <person name="Ohm R.A."/>
            <person name="Owen T.J."/>
            <person name="Salamov A."/>
            <person name="Schwelm A."/>
            <person name="Schijlen E."/>
            <person name="Sun H."/>
            <person name="van den Burg H.A."/>
            <person name="van Ham R.C.H.J."/>
            <person name="Zhang S."/>
            <person name="Goodwin S.B."/>
            <person name="Grigoriev I.V."/>
            <person name="Collemare J."/>
            <person name="Bradshaw R.E."/>
        </authorList>
    </citation>
    <scope>NUCLEOTIDE SEQUENCE [LARGE SCALE GENOMIC DNA]</scope>
    <source>
        <strain evidence="3">NZE10 / CBS 128990</strain>
    </source>
</reference>
<evidence type="ECO:0000313" key="3">
    <source>
        <dbReference type="Proteomes" id="UP000016933"/>
    </source>
</evidence>
<gene>
    <name evidence="2" type="ORF">DOTSEDRAFT_69918</name>
</gene>
<keyword evidence="1" id="KW-0812">Transmembrane</keyword>
<keyword evidence="1" id="KW-1133">Transmembrane helix</keyword>
<protein>
    <submittedName>
        <fullName evidence="2">Uncharacterized protein</fullName>
    </submittedName>
</protein>
<organism evidence="2 3">
    <name type="scientific">Dothistroma septosporum (strain NZE10 / CBS 128990)</name>
    <name type="common">Red band needle blight fungus</name>
    <name type="synonym">Mycosphaerella pini</name>
    <dbReference type="NCBI Taxonomy" id="675120"/>
    <lineage>
        <taxon>Eukaryota</taxon>
        <taxon>Fungi</taxon>
        <taxon>Dikarya</taxon>
        <taxon>Ascomycota</taxon>
        <taxon>Pezizomycotina</taxon>
        <taxon>Dothideomycetes</taxon>
        <taxon>Dothideomycetidae</taxon>
        <taxon>Mycosphaerellales</taxon>
        <taxon>Mycosphaerellaceae</taxon>
        <taxon>Dothistroma</taxon>
    </lineage>
</organism>
<dbReference type="AlphaFoldDB" id="N1PYU0"/>
<keyword evidence="1" id="KW-0472">Membrane</keyword>
<proteinExistence type="predicted"/>
<evidence type="ECO:0000313" key="2">
    <source>
        <dbReference type="EMBL" id="EME48138.1"/>
    </source>
</evidence>
<feature type="transmembrane region" description="Helical" evidence="1">
    <location>
        <begin position="9"/>
        <end position="32"/>
    </location>
</feature>
<dbReference type="HOGENOM" id="CLU_2250069_0_0_1"/>
<reference evidence="2 3" key="2">
    <citation type="journal article" date="2012" name="PLoS Pathog.">
        <title>Diverse lifestyles and strategies of plant pathogenesis encoded in the genomes of eighteen Dothideomycetes fungi.</title>
        <authorList>
            <person name="Ohm R.A."/>
            <person name="Feau N."/>
            <person name="Henrissat B."/>
            <person name="Schoch C.L."/>
            <person name="Horwitz B.A."/>
            <person name="Barry K.W."/>
            <person name="Condon B.J."/>
            <person name="Copeland A.C."/>
            <person name="Dhillon B."/>
            <person name="Glaser F."/>
            <person name="Hesse C.N."/>
            <person name="Kosti I."/>
            <person name="LaButti K."/>
            <person name="Lindquist E.A."/>
            <person name="Lucas S."/>
            <person name="Salamov A.A."/>
            <person name="Bradshaw R.E."/>
            <person name="Ciuffetti L."/>
            <person name="Hamelin R.C."/>
            <person name="Kema G.H.J."/>
            <person name="Lawrence C."/>
            <person name="Scott J.A."/>
            <person name="Spatafora J.W."/>
            <person name="Turgeon B.G."/>
            <person name="de Wit P.J.G.M."/>
            <person name="Zhong S."/>
            <person name="Goodwin S.B."/>
            <person name="Grigoriev I.V."/>
        </authorList>
    </citation>
    <scope>NUCLEOTIDE SEQUENCE [LARGE SCALE GENOMIC DNA]</scope>
    <source>
        <strain evidence="3">NZE10 / CBS 128990</strain>
    </source>
</reference>